<evidence type="ECO:0000313" key="3">
    <source>
        <dbReference type="EMBL" id="XDQ34993.1"/>
    </source>
</evidence>
<dbReference type="InterPro" id="IPR029044">
    <property type="entry name" value="Nucleotide-diphossugar_trans"/>
</dbReference>
<dbReference type="InterPro" id="IPR001173">
    <property type="entry name" value="Glyco_trans_2-like"/>
</dbReference>
<evidence type="ECO:0000259" key="1">
    <source>
        <dbReference type="Pfam" id="PF00535"/>
    </source>
</evidence>
<sequence length="661" mass="72592">MAAPAVSVIVAAYNAMPYLTRCITSVAEQSIGQDKLELIVVDDGSTDGTGKELQRLSGIHPELLRVFHQENSGGPSAPRNFGLDHARGQFVFFLDADDYLGPETLERMVAMAEKNGTDIVLGKMVGVGGRGLPMSMFNRNQPKTDVFSSRVYWALNPLKLFRRELLERHALRFPTSLPIGEDQSFVALAYLHASGISVIADYDCLFCTLREDGGNTTVRHGGSEPRLRFMPGMVDLLLEHVPPGPGRDHLAHRHLTIEVQEILGHLAAESRPQQEKALAQLADTLAPLWHKGLNNRLSAMARLRLHLVRHQMLDEVLELTRFEKELAGSKVSTPVLVDDGRALARYPFLRAPARSIPDECYDVTAQLGVRHHITRAALNGTALHLTGHGYLHRIATEDVTNELLLRERDGKTEYRLPVAHTPTPALGTDEDEGRYTYENAGFEATVDITTAADGRPLDDGLWDISLVIGAQGITREVRIGSKRAAGVSGKAATHIVNTAEGTRAVTLYTTHPHGNFTLDLGERKHDVLPQLSLNDSARWASDAPTELEFTGRCTLAAYPEGALTVHLENGQNSATFPATRNGTDFVVRVPVSELAVGTWRGELRLGSWTLPLPELPGNLAPAKWRRRALPWHAKPVPDADGFALQVARTNIVRALIQRIKP</sequence>
<dbReference type="PANTHER" id="PTHR22916:SF3">
    <property type="entry name" value="UDP-GLCNAC:BETAGAL BETA-1,3-N-ACETYLGLUCOSAMINYLTRANSFERASE-LIKE PROTEIN 1"/>
    <property type="match status" value="1"/>
</dbReference>
<feature type="domain" description="Glycosyltransferase 2-like" evidence="1">
    <location>
        <begin position="7"/>
        <end position="138"/>
    </location>
</feature>
<dbReference type="AlphaFoldDB" id="A0AB39PVH2"/>
<name>A0AB39PVH2_9ACTN</name>
<evidence type="ECO:0000259" key="2">
    <source>
        <dbReference type="Pfam" id="PF22181"/>
    </source>
</evidence>
<dbReference type="SUPFAM" id="SSF53448">
    <property type="entry name" value="Nucleotide-diphospho-sugar transferases"/>
    <property type="match status" value="1"/>
</dbReference>
<dbReference type="EMBL" id="CP163439">
    <property type="protein sequence ID" value="XDQ34993.1"/>
    <property type="molecule type" value="Genomic_DNA"/>
</dbReference>
<dbReference type="Gene3D" id="3.90.550.10">
    <property type="entry name" value="Spore Coat Polysaccharide Biosynthesis Protein SpsA, Chain A"/>
    <property type="match status" value="1"/>
</dbReference>
<protein>
    <submittedName>
        <fullName evidence="3">Glycosyltransferase family 2 protein</fullName>
    </submittedName>
</protein>
<feature type="domain" description="TarS/TarP linker" evidence="2">
    <location>
        <begin position="233"/>
        <end position="319"/>
    </location>
</feature>
<reference evidence="3" key="1">
    <citation type="submission" date="2024-07" db="EMBL/GenBank/DDBJ databases">
        <authorList>
            <person name="Yu S.T."/>
        </authorList>
    </citation>
    <scope>NUCLEOTIDE SEQUENCE</scope>
    <source>
        <strain evidence="3">R28</strain>
    </source>
</reference>
<gene>
    <name evidence="3" type="ORF">AB5J49_17530</name>
</gene>
<dbReference type="RefSeq" id="WP_369169568.1">
    <property type="nucleotide sequence ID" value="NZ_CP163439.1"/>
</dbReference>
<dbReference type="CDD" id="cd00761">
    <property type="entry name" value="Glyco_tranf_GTA_type"/>
    <property type="match status" value="1"/>
</dbReference>
<proteinExistence type="predicted"/>
<organism evidence="3">
    <name type="scientific">Streptomyces sp. R28</name>
    <dbReference type="NCBI Taxonomy" id="3238628"/>
    <lineage>
        <taxon>Bacteria</taxon>
        <taxon>Bacillati</taxon>
        <taxon>Actinomycetota</taxon>
        <taxon>Actinomycetes</taxon>
        <taxon>Kitasatosporales</taxon>
        <taxon>Streptomycetaceae</taxon>
        <taxon>Streptomyces</taxon>
    </lineage>
</organism>
<dbReference type="Pfam" id="PF00535">
    <property type="entry name" value="Glycos_transf_2"/>
    <property type="match status" value="1"/>
</dbReference>
<dbReference type="InterPro" id="IPR054028">
    <property type="entry name" value="TarS/TarP_linker"/>
</dbReference>
<accession>A0AB39PVH2</accession>
<dbReference type="GO" id="GO:0016758">
    <property type="term" value="F:hexosyltransferase activity"/>
    <property type="evidence" value="ECO:0007669"/>
    <property type="project" value="UniProtKB-ARBA"/>
</dbReference>
<dbReference type="Pfam" id="PF22181">
    <property type="entry name" value="TarS_linker"/>
    <property type="match status" value="1"/>
</dbReference>
<dbReference type="PANTHER" id="PTHR22916">
    <property type="entry name" value="GLYCOSYLTRANSFERASE"/>
    <property type="match status" value="1"/>
</dbReference>